<gene>
    <name evidence="2" type="ORF">NHX12_029475</name>
</gene>
<comment type="caution">
    <text evidence="2">The sequence shown here is derived from an EMBL/GenBank/DDBJ whole genome shotgun (WGS) entry which is preliminary data.</text>
</comment>
<name>A0A9Q0IPT9_9TELE</name>
<feature type="region of interest" description="Disordered" evidence="1">
    <location>
        <begin position="1"/>
        <end position="51"/>
    </location>
</feature>
<sequence length="133" mass="14885">MDYRSNSVSSRTPTPPGRYSPHSPMDQDLPMPSRRSSSSSDFAMQQKFDKESEVYKMIQENKESQAALRFPGNLSPNPPKQSPPVGGVSKHHSCEKCGTSIVMRGHFWASGEMFCEKHARERYEGPGTVSPQH</sequence>
<dbReference type="EMBL" id="JANIIK010000044">
    <property type="protein sequence ID" value="KAJ3604736.1"/>
    <property type="molecule type" value="Genomic_DNA"/>
</dbReference>
<reference evidence="2" key="1">
    <citation type="submission" date="2022-07" db="EMBL/GenBank/DDBJ databases">
        <title>Chromosome-level genome of Muraenolepis orangiensis.</title>
        <authorList>
            <person name="Kim J."/>
        </authorList>
    </citation>
    <scope>NUCLEOTIDE SEQUENCE</scope>
    <source>
        <strain evidence="2">KU_S4_2022</strain>
        <tissue evidence="2">Muscle</tissue>
    </source>
</reference>
<organism evidence="2 3">
    <name type="scientific">Muraenolepis orangiensis</name>
    <name type="common">Patagonian moray cod</name>
    <dbReference type="NCBI Taxonomy" id="630683"/>
    <lineage>
        <taxon>Eukaryota</taxon>
        <taxon>Metazoa</taxon>
        <taxon>Chordata</taxon>
        <taxon>Craniata</taxon>
        <taxon>Vertebrata</taxon>
        <taxon>Euteleostomi</taxon>
        <taxon>Actinopterygii</taxon>
        <taxon>Neopterygii</taxon>
        <taxon>Teleostei</taxon>
        <taxon>Neoteleostei</taxon>
        <taxon>Acanthomorphata</taxon>
        <taxon>Zeiogadaria</taxon>
        <taxon>Gadariae</taxon>
        <taxon>Gadiformes</taxon>
        <taxon>Muraenolepidoidei</taxon>
        <taxon>Muraenolepididae</taxon>
        <taxon>Muraenolepis</taxon>
    </lineage>
</organism>
<feature type="compositionally biased region" description="Polar residues" evidence="1">
    <location>
        <begin position="1"/>
        <end position="12"/>
    </location>
</feature>
<proteinExistence type="predicted"/>
<dbReference type="OrthoDB" id="44841at2759"/>
<accession>A0A9Q0IPT9</accession>
<keyword evidence="3" id="KW-1185">Reference proteome</keyword>
<evidence type="ECO:0000313" key="3">
    <source>
        <dbReference type="Proteomes" id="UP001148018"/>
    </source>
</evidence>
<protein>
    <recommendedName>
        <fullName evidence="4">LIM zinc-binding domain-containing protein</fullName>
    </recommendedName>
</protein>
<evidence type="ECO:0008006" key="4">
    <source>
        <dbReference type="Google" id="ProtNLM"/>
    </source>
</evidence>
<dbReference type="SUPFAM" id="SSF57716">
    <property type="entry name" value="Glucocorticoid receptor-like (DNA-binding domain)"/>
    <property type="match status" value="1"/>
</dbReference>
<evidence type="ECO:0000313" key="2">
    <source>
        <dbReference type="EMBL" id="KAJ3604736.1"/>
    </source>
</evidence>
<feature type="region of interest" description="Disordered" evidence="1">
    <location>
        <begin position="63"/>
        <end position="93"/>
    </location>
</feature>
<dbReference type="AlphaFoldDB" id="A0A9Q0IPT9"/>
<evidence type="ECO:0000256" key="1">
    <source>
        <dbReference type="SAM" id="MobiDB-lite"/>
    </source>
</evidence>
<dbReference type="Proteomes" id="UP001148018">
    <property type="component" value="Unassembled WGS sequence"/>
</dbReference>